<proteinExistence type="predicted"/>
<sequence>MFRHANLAENVTQILWKRHYCDYKPTLQERYDCYSRWNQWGRWMVLSMVLMGILIFTCICCTNWSRVSQGSRPIRYTGWITPGFMYQHQQPYGYPMQTMSSYVPPGTTANQHWPPEEQTAPPYQPPASYSHQQPPPEHKEK</sequence>
<gene>
    <name evidence="1" type="ORF">PORY_002405</name>
</gene>
<name>A0ACB7C957_9ASCO</name>
<organism evidence="1 2">
    <name type="scientific">Pneumocystis oryctolagi</name>
    <dbReference type="NCBI Taxonomy" id="42067"/>
    <lineage>
        <taxon>Eukaryota</taxon>
        <taxon>Fungi</taxon>
        <taxon>Dikarya</taxon>
        <taxon>Ascomycota</taxon>
        <taxon>Taphrinomycotina</taxon>
        <taxon>Pneumocystomycetes</taxon>
        <taxon>Pneumocystaceae</taxon>
        <taxon>Pneumocystis</taxon>
    </lineage>
</organism>
<accession>A0ACB7C957</accession>
<reference evidence="1 2" key="1">
    <citation type="journal article" date="2021" name="Commun. Biol.">
        <title>Genomic insights into the host specific adaptation of the Pneumocystis genus.</title>
        <authorList>
            <person name="Cisse O.H."/>
            <person name="Ma L."/>
            <person name="Dekker J.P."/>
            <person name="Khil P.P."/>
            <person name="Youn J.-H."/>
            <person name="Brenchley J.M."/>
            <person name="Blair R."/>
            <person name="Pahar B."/>
            <person name="Chabe M."/>
            <person name="Van Rompay K.K.A."/>
            <person name="Keesler R."/>
            <person name="Sukura A."/>
            <person name="Hirsch V."/>
            <person name="Kutty G."/>
            <person name="Liu Y."/>
            <person name="Peng L."/>
            <person name="Chen J."/>
            <person name="Song J."/>
            <person name="Weissenbacher-Lang C."/>
            <person name="Xu J."/>
            <person name="Upham N.S."/>
            <person name="Stajich J.E."/>
            <person name="Cuomo C.A."/>
            <person name="Cushion M.T."/>
            <person name="Kovacs J.A."/>
        </authorList>
    </citation>
    <scope>NUCLEOTIDE SEQUENCE [LARGE SCALE GENOMIC DNA]</scope>
    <source>
        <strain evidence="1 2">RABM</strain>
    </source>
</reference>
<dbReference type="Proteomes" id="UP000768646">
    <property type="component" value="Unassembled WGS sequence"/>
</dbReference>
<keyword evidence="2" id="KW-1185">Reference proteome</keyword>
<protein>
    <submittedName>
        <fullName evidence="1">Uncharacterized protein</fullName>
    </submittedName>
</protein>
<comment type="caution">
    <text evidence="1">The sequence shown here is derived from an EMBL/GenBank/DDBJ whole genome shotgun (WGS) entry which is preliminary data.</text>
</comment>
<evidence type="ECO:0000313" key="1">
    <source>
        <dbReference type="EMBL" id="KAG4304224.1"/>
    </source>
</evidence>
<evidence type="ECO:0000313" key="2">
    <source>
        <dbReference type="Proteomes" id="UP000768646"/>
    </source>
</evidence>
<dbReference type="EMBL" id="JABTEG010000010">
    <property type="protein sequence ID" value="KAG4304224.1"/>
    <property type="molecule type" value="Genomic_DNA"/>
</dbReference>